<reference evidence="1" key="1">
    <citation type="submission" date="2021-02" db="EMBL/GenBank/DDBJ databases">
        <authorList>
            <person name="Nowell W R."/>
        </authorList>
    </citation>
    <scope>NUCLEOTIDE SEQUENCE</scope>
</reference>
<evidence type="ECO:0000313" key="2">
    <source>
        <dbReference type="EMBL" id="CAF3662798.1"/>
    </source>
</evidence>
<comment type="caution">
    <text evidence="1">The sequence shown here is derived from an EMBL/GenBank/DDBJ whole genome shotgun (WGS) entry which is preliminary data.</text>
</comment>
<protein>
    <submittedName>
        <fullName evidence="1">Uncharacterized protein</fullName>
    </submittedName>
</protein>
<dbReference type="AlphaFoldDB" id="A0A813XGW3"/>
<dbReference type="EMBL" id="CAJNOQ010001197">
    <property type="protein sequence ID" value="CAF0875928.1"/>
    <property type="molecule type" value="Genomic_DNA"/>
</dbReference>
<name>A0A813XGW3_9BILA</name>
<dbReference type="Proteomes" id="UP000681722">
    <property type="component" value="Unassembled WGS sequence"/>
</dbReference>
<evidence type="ECO:0000313" key="3">
    <source>
        <dbReference type="Proteomes" id="UP000663829"/>
    </source>
</evidence>
<gene>
    <name evidence="1" type="ORF">GPM918_LOCUS7351</name>
    <name evidence="2" type="ORF">SRO942_LOCUS7351</name>
</gene>
<accession>A0A813XGW3</accession>
<organism evidence="1 3">
    <name type="scientific">Didymodactylos carnosus</name>
    <dbReference type="NCBI Taxonomy" id="1234261"/>
    <lineage>
        <taxon>Eukaryota</taxon>
        <taxon>Metazoa</taxon>
        <taxon>Spiralia</taxon>
        <taxon>Gnathifera</taxon>
        <taxon>Rotifera</taxon>
        <taxon>Eurotatoria</taxon>
        <taxon>Bdelloidea</taxon>
        <taxon>Philodinida</taxon>
        <taxon>Philodinidae</taxon>
        <taxon>Didymodactylos</taxon>
    </lineage>
</organism>
<proteinExistence type="predicted"/>
<evidence type="ECO:0000313" key="1">
    <source>
        <dbReference type="EMBL" id="CAF0875928.1"/>
    </source>
</evidence>
<sequence length="163" mass="18464">MASSTAYSSKLTSFGNNSIKELYVNAMIVPGDDSEDKFLKDSTGSDVGTCRNLMKSGTIPPEPCHIMSESGPMIFVLQVKQAKYVVDQLIFVEFRESYRLRNRRLYNKSYHLQHEMFLLRANLLHAINAINNCVLTTFHTAGEIFMKKNSSQSIDIETMIQLS</sequence>
<dbReference type="OrthoDB" id="66546at2759"/>
<dbReference type="EMBL" id="CAJOBC010001197">
    <property type="protein sequence ID" value="CAF3662798.1"/>
    <property type="molecule type" value="Genomic_DNA"/>
</dbReference>
<keyword evidence="3" id="KW-1185">Reference proteome</keyword>
<dbReference type="Proteomes" id="UP000663829">
    <property type="component" value="Unassembled WGS sequence"/>
</dbReference>